<dbReference type="RefSeq" id="WP_161868615.1">
    <property type="nucleotide sequence ID" value="NZ_MAEI02000001.1"/>
</dbReference>
<organism evidence="1 2">
    <name type="scientific">Enterococcus diestrammenae</name>
    <dbReference type="NCBI Taxonomy" id="1155073"/>
    <lineage>
        <taxon>Bacteria</taxon>
        <taxon>Bacillati</taxon>
        <taxon>Bacillota</taxon>
        <taxon>Bacilli</taxon>
        <taxon>Lactobacillales</taxon>
        <taxon>Enterococcaceae</taxon>
        <taxon>Enterococcus</taxon>
    </lineage>
</organism>
<comment type="caution">
    <text evidence="1">The sequence shown here is derived from an EMBL/GenBank/DDBJ whole genome shotgun (WGS) entry which is preliminary data.</text>
</comment>
<name>A0ABV0F404_9ENTE</name>
<gene>
    <name evidence="1" type="ORF">BAU18_001607</name>
</gene>
<evidence type="ECO:0000313" key="2">
    <source>
        <dbReference type="Proteomes" id="UP001429357"/>
    </source>
</evidence>
<reference evidence="1 2" key="2">
    <citation type="submission" date="2024-02" db="EMBL/GenBank/DDBJ databases">
        <title>The Genome Sequence of Enterococcus diestrammenae JM9A.</title>
        <authorList>
            <person name="Earl A."/>
            <person name="Manson A."/>
            <person name="Gilmore M."/>
            <person name="Sanders J."/>
            <person name="Shea T."/>
            <person name="Howe W."/>
            <person name="Livny J."/>
            <person name="Cuomo C."/>
            <person name="Neafsey D."/>
            <person name="Birren B."/>
        </authorList>
    </citation>
    <scope>NUCLEOTIDE SEQUENCE [LARGE SCALE GENOMIC DNA]</scope>
    <source>
        <strain evidence="1 2">JM9A</strain>
    </source>
</reference>
<reference evidence="2" key="1">
    <citation type="submission" date="2016-06" db="EMBL/GenBank/DDBJ databases">
        <title>Four novel species of enterococci isolated from chicken manure.</title>
        <authorList>
            <person name="Van Tyne D."/>
        </authorList>
    </citation>
    <scope>NUCLEOTIDE SEQUENCE [LARGE SCALE GENOMIC DNA]</scope>
    <source>
        <strain evidence="2">JM9A</strain>
    </source>
</reference>
<evidence type="ECO:0000313" key="1">
    <source>
        <dbReference type="EMBL" id="MEO1782014.1"/>
    </source>
</evidence>
<protein>
    <submittedName>
        <fullName evidence="1">Uncharacterized protein</fullName>
    </submittedName>
</protein>
<dbReference type="Proteomes" id="UP001429357">
    <property type="component" value="Unassembled WGS sequence"/>
</dbReference>
<sequence length="67" mass="7877">MESEGNAVGFNTAAYRRFLVELSENYRKLDSKKEKEVAMRVLNTVYIEFDRLVADMLEEQEVDVEEK</sequence>
<proteinExistence type="predicted"/>
<keyword evidence="2" id="KW-1185">Reference proteome</keyword>
<accession>A0ABV0F404</accession>
<dbReference type="EMBL" id="MAEI02000001">
    <property type="protein sequence ID" value="MEO1782014.1"/>
    <property type="molecule type" value="Genomic_DNA"/>
</dbReference>